<gene>
    <name evidence="1" type="ORF">LOK49_LG15G00426</name>
</gene>
<comment type="caution">
    <text evidence="1">The sequence shown here is derived from an EMBL/GenBank/DDBJ whole genome shotgun (WGS) entry which is preliminary data.</text>
</comment>
<name>A0ACC0F0A3_9ERIC</name>
<keyword evidence="2" id="KW-1185">Reference proteome</keyword>
<evidence type="ECO:0000313" key="2">
    <source>
        <dbReference type="Proteomes" id="UP001060215"/>
    </source>
</evidence>
<evidence type="ECO:0000313" key="1">
    <source>
        <dbReference type="EMBL" id="KAI7982050.1"/>
    </source>
</evidence>
<dbReference type="Proteomes" id="UP001060215">
    <property type="component" value="Chromosome 11"/>
</dbReference>
<sequence length="67" mass="7405">MLLVSNLSALRLITVENLLLDPSYEFKLILYEVFKGPVVATVSKANSRAEGKALYHLEMYCSASVLA</sequence>
<dbReference type="EMBL" id="CM045768">
    <property type="protein sequence ID" value="KAI7982050.1"/>
    <property type="molecule type" value="Genomic_DNA"/>
</dbReference>
<proteinExistence type="predicted"/>
<accession>A0ACC0F0A3</accession>
<organism evidence="1 2">
    <name type="scientific">Camellia lanceoleosa</name>
    <dbReference type="NCBI Taxonomy" id="1840588"/>
    <lineage>
        <taxon>Eukaryota</taxon>
        <taxon>Viridiplantae</taxon>
        <taxon>Streptophyta</taxon>
        <taxon>Embryophyta</taxon>
        <taxon>Tracheophyta</taxon>
        <taxon>Spermatophyta</taxon>
        <taxon>Magnoliopsida</taxon>
        <taxon>eudicotyledons</taxon>
        <taxon>Gunneridae</taxon>
        <taxon>Pentapetalae</taxon>
        <taxon>asterids</taxon>
        <taxon>Ericales</taxon>
        <taxon>Theaceae</taxon>
        <taxon>Camellia</taxon>
    </lineage>
</organism>
<protein>
    <submittedName>
        <fullName evidence="1">Uncharacterized protein</fullName>
    </submittedName>
</protein>
<reference evidence="1 2" key="1">
    <citation type="journal article" date="2022" name="Plant J.">
        <title>Chromosome-level genome of Camellia lanceoleosa provides a valuable resource for understanding genome evolution and self-incompatibility.</title>
        <authorList>
            <person name="Gong W."/>
            <person name="Xiao S."/>
            <person name="Wang L."/>
            <person name="Liao Z."/>
            <person name="Chang Y."/>
            <person name="Mo W."/>
            <person name="Hu G."/>
            <person name="Li W."/>
            <person name="Zhao G."/>
            <person name="Zhu H."/>
            <person name="Hu X."/>
            <person name="Ji K."/>
            <person name="Xiang X."/>
            <person name="Song Q."/>
            <person name="Yuan D."/>
            <person name="Jin S."/>
            <person name="Zhang L."/>
        </authorList>
    </citation>
    <scope>NUCLEOTIDE SEQUENCE [LARGE SCALE GENOMIC DNA]</scope>
    <source>
        <strain evidence="1">SQ_2022a</strain>
    </source>
</reference>